<gene>
    <name evidence="3" type="ORF">ACFOW8_11585</name>
</gene>
<keyword evidence="1" id="KW-0472">Membrane</keyword>
<evidence type="ECO:0000313" key="3">
    <source>
        <dbReference type="EMBL" id="MFC4125572.1"/>
    </source>
</evidence>
<keyword evidence="1" id="KW-0812">Transmembrane</keyword>
<keyword evidence="1" id="KW-1133">Transmembrane helix</keyword>
<evidence type="ECO:0000259" key="2">
    <source>
        <dbReference type="Pfam" id="PF05257"/>
    </source>
</evidence>
<feature type="transmembrane region" description="Helical" evidence="1">
    <location>
        <begin position="12"/>
        <end position="36"/>
    </location>
</feature>
<accession>A0ABV8L3Y2</accession>
<dbReference type="Pfam" id="PF05257">
    <property type="entry name" value="CHAP"/>
    <property type="match status" value="1"/>
</dbReference>
<dbReference type="Proteomes" id="UP001595767">
    <property type="component" value="Unassembled WGS sequence"/>
</dbReference>
<reference evidence="4" key="1">
    <citation type="journal article" date="2019" name="Int. J. Syst. Evol. Microbiol.">
        <title>The Global Catalogue of Microorganisms (GCM) 10K type strain sequencing project: providing services to taxonomists for standard genome sequencing and annotation.</title>
        <authorList>
            <consortium name="The Broad Institute Genomics Platform"/>
            <consortium name="The Broad Institute Genome Sequencing Center for Infectious Disease"/>
            <person name="Wu L."/>
            <person name="Ma J."/>
        </authorList>
    </citation>
    <scope>NUCLEOTIDE SEQUENCE [LARGE SCALE GENOMIC DNA]</scope>
    <source>
        <strain evidence="4">CGMCC 4.7204</strain>
    </source>
</reference>
<evidence type="ECO:0000256" key="1">
    <source>
        <dbReference type="SAM" id="Phobius"/>
    </source>
</evidence>
<name>A0ABV8L3Y2_9NOCA</name>
<feature type="domain" description="Peptidase C51" evidence="2">
    <location>
        <begin position="82"/>
        <end position="170"/>
    </location>
</feature>
<dbReference type="EMBL" id="JBHSBA010000005">
    <property type="protein sequence ID" value="MFC4125572.1"/>
    <property type="molecule type" value="Genomic_DNA"/>
</dbReference>
<dbReference type="InterPro" id="IPR007921">
    <property type="entry name" value="CHAP_dom"/>
</dbReference>
<evidence type="ECO:0000313" key="4">
    <source>
        <dbReference type="Proteomes" id="UP001595767"/>
    </source>
</evidence>
<dbReference type="RefSeq" id="WP_378549850.1">
    <property type="nucleotide sequence ID" value="NZ_JBHSBA010000005.1"/>
</dbReference>
<protein>
    <submittedName>
        <fullName evidence="3">CHAP domain-containing protein</fullName>
    </submittedName>
</protein>
<comment type="caution">
    <text evidence="3">The sequence shown here is derived from an EMBL/GenBank/DDBJ whole genome shotgun (WGS) entry which is preliminary data.</text>
</comment>
<sequence length="194" mass="21382">MTQIRTARTGRLGRLALGISGILAATAVVVVGFVWWQHDWGEPFPALDTERLDEQQLALVEVLRREYERPGDGPKYAEGVEEAWCADFVSWTMREAGRPLANPNSGSWRIPGVYTLTEYYQGVGRFTPGDVGYRPRLGDVVLYGPSSPLGQHTNIVLKADGDELTTIGGNEMGAVRVRTIRLSETADLVGFGRF</sequence>
<proteinExistence type="predicted"/>
<keyword evidence="4" id="KW-1185">Reference proteome</keyword>
<organism evidence="3 4">
    <name type="scientific">Nocardia rhizosphaerae</name>
    <dbReference type="NCBI Taxonomy" id="1691571"/>
    <lineage>
        <taxon>Bacteria</taxon>
        <taxon>Bacillati</taxon>
        <taxon>Actinomycetota</taxon>
        <taxon>Actinomycetes</taxon>
        <taxon>Mycobacteriales</taxon>
        <taxon>Nocardiaceae</taxon>
        <taxon>Nocardia</taxon>
    </lineage>
</organism>